<dbReference type="Pfam" id="PF26099">
    <property type="entry name" value="DUF8034"/>
    <property type="match status" value="1"/>
</dbReference>
<dbReference type="AlphaFoldDB" id="A0A927BWU2"/>
<evidence type="ECO:0000313" key="2">
    <source>
        <dbReference type="EMBL" id="MBD2847356.1"/>
    </source>
</evidence>
<organism evidence="2 3">
    <name type="scientific">Paenibacillus sabuli</name>
    <dbReference type="NCBI Taxonomy" id="2772509"/>
    <lineage>
        <taxon>Bacteria</taxon>
        <taxon>Bacillati</taxon>
        <taxon>Bacillota</taxon>
        <taxon>Bacilli</taxon>
        <taxon>Bacillales</taxon>
        <taxon>Paenibacillaceae</taxon>
        <taxon>Paenibacillus</taxon>
    </lineage>
</organism>
<dbReference type="Proteomes" id="UP000621560">
    <property type="component" value="Unassembled WGS sequence"/>
</dbReference>
<evidence type="ECO:0000313" key="3">
    <source>
        <dbReference type="Proteomes" id="UP000621560"/>
    </source>
</evidence>
<protein>
    <submittedName>
        <fullName evidence="2">Uncharacterized protein</fullName>
    </submittedName>
</protein>
<comment type="caution">
    <text evidence="2">The sequence shown here is derived from an EMBL/GenBank/DDBJ whole genome shotgun (WGS) entry which is preliminary data.</text>
</comment>
<keyword evidence="3" id="KW-1185">Reference proteome</keyword>
<sequence>MNRPAHDGSTIPELVCSTPWTPPDWALHQRRLLRQLDEAAPEFVARYTHADGTLIWRADWPGMDGSDDPYEGFMNLSLLYALGGSEETGRLAERMWEAITWQWTQYGQIHDEFDGYYDWMHHGEGSLFFYFLGLSHPDSPKVRQRAVKFAELYMGEDPEAPNYDAERRLMRSPITGSRGPRFELTEEDWLTHRGVLDDYPPPFDDIPGTDPASGRCAWSDDAVYRAVIERMNERQTRGDVPVNLNATSLIANAYLHTRDPRYVAWVEAYVSAWEQRCADNGGIMPDNVGLSGRIGEYMEGKWWGGFYGWRWPHGLLTVIEPILNGCMNRVLLTGDRSALGLARQQLDMSWQLGRMEEGEWRVPFKHTDAGWTDYRVQVPTWPIYLWCVSMAEEDAARVRRIPLGAVYAEIEVPGQSGRNDATMKETKHYIANTVPWFRYMQGDYPDYPVRILEANWRLLQAQLAKMRAPEGDPLNWETDGYHIGALSSIHKWQEMCPLYFESLVQLMWGAPMHISHGGLQHGRVRYYDGQRRRPGLPADTAALVERLEDERVTLTLVNLSMGEERVVIVQSGVFGEHAWTRAERYDEQDVKVGETALSGRWFAVRLAPGAGVRLRLGMRRYCAQPSYETPWSAPAGAHGLLRGRQHPASRSCERGIPR</sequence>
<gene>
    <name evidence="2" type="ORF">IDH44_19315</name>
</gene>
<name>A0A927BWU2_9BACL</name>
<dbReference type="InterPro" id="IPR058347">
    <property type="entry name" value="DUF8034"/>
</dbReference>
<proteinExistence type="predicted"/>
<dbReference type="RefSeq" id="WP_190920462.1">
    <property type="nucleotide sequence ID" value="NZ_JACXIZ010000036.1"/>
</dbReference>
<evidence type="ECO:0000256" key="1">
    <source>
        <dbReference type="SAM" id="MobiDB-lite"/>
    </source>
</evidence>
<reference evidence="2" key="1">
    <citation type="submission" date="2020-09" db="EMBL/GenBank/DDBJ databases">
        <title>A novel bacterium of genus Paenibacillus, isolated from South China Sea.</title>
        <authorList>
            <person name="Huang H."/>
            <person name="Mo K."/>
            <person name="Hu Y."/>
        </authorList>
    </citation>
    <scope>NUCLEOTIDE SEQUENCE</scope>
    <source>
        <strain evidence="2">IB182496</strain>
    </source>
</reference>
<dbReference type="EMBL" id="JACXIZ010000036">
    <property type="protein sequence ID" value="MBD2847356.1"/>
    <property type="molecule type" value="Genomic_DNA"/>
</dbReference>
<accession>A0A927BWU2</accession>
<feature type="region of interest" description="Disordered" evidence="1">
    <location>
        <begin position="634"/>
        <end position="658"/>
    </location>
</feature>